<accession>A0A097QYH3</accession>
<sequence length="66" mass="8161">MTHKQGERNKVCVYCYYLKTLYKFQLISNYFNNKKLIIFILLLCLIKILHKKRAFRLFLLFLKKEN</sequence>
<evidence type="ECO:0000313" key="3">
    <source>
        <dbReference type="Proteomes" id="UP000029986"/>
    </source>
</evidence>
<reference evidence="2 3" key="1">
    <citation type="journal article" date="2014" name="Gut Pathog.">
        <title>Gene clusters of Hafnia alvei strain FB1 important in survival and pathogenesis: a draft genome perspective.</title>
        <authorList>
            <person name="Tan J.Y."/>
            <person name="Yin W.F."/>
            <person name="Chan K.G."/>
        </authorList>
    </citation>
    <scope>NUCLEOTIDE SEQUENCE [LARGE SCALE GENOMIC DNA]</scope>
    <source>
        <strain evidence="2 3">FB1</strain>
    </source>
</reference>
<dbReference type="EMBL" id="CP009706">
    <property type="protein sequence ID" value="AIU71529.1"/>
    <property type="molecule type" value="Genomic_DNA"/>
</dbReference>
<organism evidence="2 3">
    <name type="scientific">Hafnia alvei FB1</name>
    <dbReference type="NCBI Taxonomy" id="1453496"/>
    <lineage>
        <taxon>Bacteria</taxon>
        <taxon>Pseudomonadati</taxon>
        <taxon>Pseudomonadota</taxon>
        <taxon>Gammaproteobacteria</taxon>
        <taxon>Enterobacterales</taxon>
        <taxon>Hafniaceae</taxon>
        <taxon>Hafnia</taxon>
    </lineage>
</organism>
<name>A0A097QYH3_HAFAL</name>
<dbReference type="KEGG" id="hav:AT03_03390"/>
<evidence type="ECO:0000313" key="2">
    <source>
        <dbReference type="EMBL" id="AIU71529.1"/>
    </source>
</evidence>
<keyword evidence="1" id="KW-1133">Transmembrane helix</keyword>
<dbReference type="Proteomes" id="UP000029986">
    <property type="component" value="Chromosome"/>
</dbReference>
<keyword evidence="1" id="KW-0812">Transmembrane</keyword>
<dbReference type="AlphaFoldDB" id="A0A097QYH3"/>
<feature type="transmembrane region" description="Helical" evidence="1">
    <location>
        <begin position="30"/>
        <end position="49"/>
    </location>
</feature>
<evidence type="ECO:0000256" key="1">
    <source>
        <dbReference type="SAM" id="Phobius"/>
    </source>
</evidence>
<keyword evidence="1" id="KW-0472">Membrane</keyword>
<protein>
    <submittedName>
        <fullName evidence="2">Uncharacterized protein</fullName>
    </submittedName>
</protein>
<proteinExistence type="predicted"/>
<dbReference type="PATRIC" id="fig|1453496.5.peg.672"/>
<keyword evidence="3" id="KW-1185">Reference proteome</keyword>
<dbReference type="HOGENOM" id="CLU_2843741_0_0_6"/>
<gene>
    <name evidence="2" type="ORF">AT03_03390</name>
</gene>